<evidence type="ECO:0000256" key="3">
    <source>
        <dbReference type="ARBA" id="ARBA00022692"/>
    </source>
</evidence>
<evidence type="ECO:0000256" key="5">
    <source>
        <dbReference type="ARBA" id="ARBA00023136"/>
    </source>
</evidence>
<evidence type="ECO:0000259" key="7">
    <source>
        <dbReference type="Pfam" id="PF01292"/>
    </source>
</evidence>
<dbReference type="SUPFAM" id="SSF81342">
    <property type="entry name" value="Transmembrane di-heme cytochromes"/>
    <property type="match status" value="1"/>
</dbReference>
<feature type="transmembrane region" description="Helical" evidence="6">
    <location>
        <begin position="101"/>
        <end position="123"/>
    </location>
</feature>
<accession>A0A8D4VRP6</accession>
<dbReference type="RefSeq" id="WP_054773507.1">
    <property type="nucleotide sequence ID" value="NZ_AP019782.1"/>
</dbReference>
<dbReference type="InterPro" id="IPR051542">
    <property type="entry name" value="Hydrogenase_cytochrome"/>
</dbReference>
<evidence type="ECO:0000313" key="9">
    <source>
        <dbReference type="Proteomes" id="UP000824988"/>
    </source>
</evidence>
<evidence type="ECO:0000256" key="1">
    <source>
        <dbReference type="ARBA" id="ARBA00004651"/>
    </source>
</evidence>
<feature type="transmembrane region" description="Helical" evidence="6">
    <location>
        <begin position="152"/>
        <end position="173"/>
    </location>
</feature>
<keyword evidence="3 6" id="KW-0812">Transmembrane</keyword>
<dbReference type="GO" id="GO:0005886">
    <property type="term" value="C:plasma membrane"/>
    <property type="evidence" value="ECO:0007669"/>
    <property type="project" value="UniProtKB-SubCell"/>
</dbReference>
<evidence type="ECO:0000313" key="8">
    <source>
        <dbReference type="EMBL" id="BBL72828.1"/>
    </source>
</evidence>
<dbReference type="Proteomes" id="UP000824988">
    <property type="component" value="Chromosome"/>
</dbReference>
<keyword evidence="9" id="KW-1185">Reference proteome</keyword>
<dbReference type="AlphaFoldDB" id="A0A8D4VRP6"/>
<evidence type="ECO:0000256" key="6">
    <source>
        <dbReference type="SAM" id="Phobius"/>
    </source>
</evidence>
<keyword evidence="4 6" id="KW-1133">Transmembrane helix</keyword>
<proteinExistence type="predicted"/>
<feature type="transmembrane region" description="Helical" evidence="6">
    <location>
        <begin position="14"/>
        <end position="31"/>
    </location>
</feature>
<dbReference type="PANTHER" id="PTHR30485:SF2">
    <property type="entry name" value="BLL0597 PROTEIN"/>
    <property type="match status" value="1"/>
</dbReference>
<comment type="subcellular location">
    <subcellularLocation>
        <location evidence="1">Cell membrane</location>
        <topology evidence="1">Multi-pass membrane protein</topology>
    </subcellularLocation>
</comment>
<feature type="transmembrane region" description="Helical" evidence="6">
    <location>
        <begin position="37"/>
        <end position="57"/>
    </location>
</feature>
<protein>
    <submittedName>
        <fullName evidence="8">Cytochrome b561</fullName>
    </submittedName>
</protein>
<dbReference type="InterPro" id="IPR016174">
    <property type="entry name" value="Di-haem_cyt_TM"/>
</dbReference>
<dbReference type="GO" id="GO:0020037">
    <property type="term" value="F:heme binding"/>
    <property type="evidence" value="ECO:0007669"/>
    <property type="project" value="TreeGrafter"/>
</dbReference>
<dbReference type="Pfam" id="PF01292">
    <property type="entry name" value="Ni_hydr_CYTB"/>
    <property type="match status" value="1"/>
</dbReference>
<reference evidence="8" key="1">
    <citation type="submission" date="2019-06" db="EMBL/GenBank/DDBJ databases">
        <title>Complete genome sequence of Methylogaea oryzae strain JCM16910.</title>
        <authorList>
            <person name="Asakawa S."/>
        </authorList>
    </citation>
    <scope>NUCLEOTIDE SEQUENCE</scope>
    <source>
        <strain evidence="8">E10</strain>
    </source>
</reference>
<dbReference type="KEGG" id="moz:MoryE10_34340"/>
<evidence type="ECO:0000256" key="2">
    <source>
        <dbReference type="ARBA" id="ARBA00022475"/>
    </source>
</evidence>
<name>A0A8D4VRP6_9GAMM</name>
<evidence type="ECO:0000256" key="4">
    <source>
        <dbReference type="ARBA" id="ARBA00022989"/>
    </source>
</evidence>
<dbReference type="EMBL" id="AP019782">
    <property type="protein sequence ID" value="BBL72828.1"/>
    <property type="molecule type" value="Genomic_DNA"/>
</dbReference>
<dbReference type="InterPro" id="IPR011577">
    <property type="entry name" value="Cyt_b561_bac/Ni-Hgenase"/>
</dbReference>
<organism evidence="8 9">
    <name type="scientific">Methylogaea oryzae</name>
    <dbReference type="NCBI Taxonomy" id="1295382"/>
    <lineage>
        <taxon>Bacteria</taxon>
        <taxon>Pseudomonadati</taxon>
        <taxon>Pseudomonadota</taxon>
        <taxon>Gammaproteobacteria</taxon>
        <taxon>Methylococcales</taxon>
        <taxon>Methylococcaceae</taxon>
        <taxon>Methylogaea</taxon>
    </lineage>
</organism>
<feature type="domain" description="Cytochrome b561 bacterial/Ni-hydrogenase" evidence="7">
    <location>
        <begin position="10"/>
        <end position="185"/>
    </location>
</feature>
<gene>
    <name evidence="8" type="ORF">MoryE10_34340</name>
</gene>
<dbReference type="PANTHER" id="PTHR30485">
    <property type="entry name" value="NI/FE-HYDROGENASE 1 B-TYPE CYTOCHROME SUBUNIT"/>
    <property type="match status" value="1"/>
</dbReference>
<dbReference type="GO" id="GO:0009055">
    <property type="term" value="F:electron transfer activity"/>
    <property type="evidence" value="ECO:0007669"/>
    <property type="project" value="InterPro"/>
</dbReference>
<keyword evidence="5 6" id="KW-0472">Membrane</keyword>
<sequence>MNSTPSEVSVWDPLLRLFHWLLVAAFVVAYASEDDWLQIHVAAGYGVLGLLAFRLVWGLVGPRRARFTDFVRPLATVKEYLVRLSRPNPPRYLGHNPPGGWMVVALLSLLLAVTVSGLAVYAADKGAGPLAPWLGDAGKAVEKKLEHWHETFANISLALVVVHVLGVLAESYVHGENLARAMLTGRKQRRDGDVD</sequence>
<dbReference type="Gene3D" id="1.20.950.20">
    <property type="entry name" value="Transmembrane di-heme cytochromes, Chain C"/>
    <property type="match status" value="1"/>
</dbReference>
<dbReference type="GO" id="GO:0022904">
    <property type="term" value="P:respiratory electron transport chain"/>
    <property type="evidence" value="ECO:0007669"/>
    <property type="project" value="InterPro"/>
</dbReference>
<keyword evidence="2" id="KW-1003">Cell membrane</keyword>